<keyword evidence="10" id="KW-0472">Membrane</keyword>
<sequence length="494" mass="53559">MLARLRSFWDEPGPVGAPGRVWRDWVLTGGFLLAVVLEVLSRPDLPDRWFVGAVALLVVPTLLIRRTRPLLAIGVAFGACGVAPFVNGRDLGLNSFGFVLILGYALTRWGSGRQAVIGAGIITAKLLAGWLFGHATWNATLSGFGVLFAVTALGAAVRYRARARARELDQVKLLERERLARDLHDTVAHHVSAMIIRAQAGLATAPFNPDAATDALRLIESEASRALTEMRGIVRVLRTDEPADLTPTPGVADLHRLADRRPTPTAHRQTDPHPQTDPGLAPDTHHPSDRQPTPDTHRPPDLHRQTDPRLAPDTHRSADRQPTPDTHRSADRQPTPDTHRSADRQPTPDTHRPPDLHRQTDPRLAPDMHRQSDRQATPDAHRAGPAVDVDISGDVSDLPAPIGTTLFRLAQESVTNARRHARNATLIQVMVEADAAEVRLRVTDDGDPTPARSSRSGGFGLIGMMERAGMVGGTCSAGPDPVQGWTVTAVLPRA</sequence>
<dbReference type="Pfam" id="PF07730">
    <property type="entry name" value="HisKA_3"/>
    <property type="match status" value="1"/>
</dbReference>
<proteinExistence type="predicted"/>
<evidence type="ECO:0000256" key="8">
    <source>
        <dbReference type="ARBA" id="ARBA00023012"/>
    </source>
</evidence>
<keyword evidence="5" id="KW-0547">Nucleotide-binding</keyword>
<dbReference type="CDD" id="cd16917">
    <property type="entry name" value="HATPase_UhpB-NarQ-NarX-like"/>
    <property type="match status" value="1"/>
</dbReference>
<evidence type="ECO:0000256" key="6">
    <source>
        <dbReference type="ARBA" id="ARBA00022777"/>
    </source>
</evidence>
<dbReference type="Pfam" id="PF02518">
    <property type="entry name" value="HATPase_c"/>
    <property type="match status" value="1"/>
</dbReference>
<keyword evidence="7" id="KW-0067">ATP-binding</keyword>
<dbReference type="EMBL" id="JBHMCA010000042">
    <property type="protein sequence ID" value="MFB9445346.1"/>
    <property type="molecule type" value="Genomic_DNA"/>
</dbReference>
<keyword evidence="8" id="KW-0902">Two-component regulatory system</keyword>
<dbReference type="RefSeq" id="WP_246656252.1">
    <property type="nucleotide sequence ID" value="NZ_CP061913.1"/>
</dbReference>
<protein>
    <recommendedName>
        <fullName evidence="2">histidine kinase</fullName>
        <ecNumber evidence="2">2.7.13.3</ecNumber>
    </recommendedName>
</protein>
<keyword evidence="10" id="KW-0812">Transmembrane</keyword>
<dbReference type="Proteomes" id="UP001589608">
    <property type="component" value="Unassembled WGS sequence"/>
</dbReference>
<dbReference type="PANTHER" id="PTHR24421:SF10">
    <property type="entry name" value="NITRATE_NITRITE SENSOR PROTEIN NARQ"/>
    <property type="match status" value="1"/>
</dbReference>
<evidence type="ECO:0000256" key="2">
    <source>
        <dbReference type="ARBA" id="ARBA00012438"/>
    </source>
</evidence>
<comment type="caution">
    <text evidence="13">The sequence shown here is derived from an EMBL/GenBank/DDBJ whole genome shotgun (WGS) entry which is preliminary data.</text>
</comment>
<evidence type="ECO:0000256" key="9">
    <source>
        <dbReference type="SAM" id="MobiDB-lite"/>
    </source>
</evidence>
<evidence type="ECO:0000313" key="13">
    <source>
        <dbReference type="EMBL" id="MFB9445346.1"/>
    </source>
</evidence>
<feature type="region of interest" description="Disordered" evidence="9">
    <location>
        <begin position="262"/>
        <end position="393"/>
    </location>
</feature>
<comment type="catalytic activity">
    <reaction evidence="1">
        <text>ATP + protein L-histidine = ADP + protein N-phospho-L-histidine.</text>
        <dbReference type="EC" id="2.7.13.3"/>
    </reaction>
</comment>
<reference evidence="13 14" key="1">
    <citation type="submission" date="2024-09" db="EMBL/GenBank/DDBJ databases">
        <authorList>
            <person name="Sun Q."/>
            <person name="Mori K."/>
        </authorList>
    </citation>
    <scope>NUCLEOTIDE SEQUENCE [LARGE SCALE GENOMIC DNA]</scope>
    <source>
        <strain evidence="13 14">JCM 3307</strain>
    </source>
</reference>
<evidence type="ECO:0000256" key="1">
    <source>
        <dbReference type="ARBA" id="ARBA00000085"/>
    </source>
</evidence>
<feature type="compositionally biased region" description="Basic and acidic residues" evidence="9">
    <location>
        <begin position="349"/>
        <end position="373"/>
    </location>
</feature>
<organism evidence="13 14">
    <name type="scientific">Dactylosporangium vinaceum</name>
    <dbReference type="NCBI Taxonomy" id="53362"/>
    <lineage>
        <taxon>Bacteria</taxon>
        <taxon>Bacillati</taxon>
        <taxon>Actinomycetota</taxon>
        <taxon>Actinomycetes</taxon>
        <taxon>Micromonosporales</taxon>
        <taxon>Micromonosporaceae</taxon>
        <taxon>Dactylosporangium</taxon>
    </lineage>
</organism>
<dbReference type="InterPro" id="IPR003594">
    <property type="entry name" value="HATPase_dom"/>
</dbReference>
<keyword evidence="10" id="KW-1133">Transmembrane helix</keyword>
<evidence type="ECO:0000256" key="5">
    <source>
        <dbReference type="ARBA" id="ARBA00022741"/>
    </source>
</evidence>
<dbReference type="SUPFAM" id="SSF55874">
    <property type="entry name" value="ATPase domain of HSP90 chaperone/DNA topoisomerase II/histidine kinase"/>
    <property type="match status" value="1"/>
</dbReference>
<dbReference type="Gene3D" id="1.20.5.1930">
    <property type="match status" value="1"/>
</dbReference>
<evidence type="ECO:0000259" key="12">
    <source>
        <dbReference type="Pfam" id="PF07730"/>
    </source>
</evidence>
<evidence type="ECO:0000256" key="10">
    <source>
        <dbReference type="SAM" id="Phobius"/>
    </source>
</evidence>
<accession>A0ABV5M904</accession>
<gene>
    <name evidence="13" type="ORF">ACFFTR_19910</name>
</gene>
<evidence type="ECO:0000259" key="11">
    <source>
        <dbReference type="Pfam" id="PF02518"/>
    </source>
</evidence>
<feature type="transmembrane region" description="Helical" evidence="10">
    <location>
        <begin position="139"/>
        <end position="157"/>
    </location>
</feature>
<keyword evidence="3" id="KW-0597">Phosphoprotein</keyword>
<dbReference type="InterPro" id="IPR036890">
    <property type="entry name" value="HATPase_C_sf"/>
</dbReference>
<name>A0ABV5M904_9ACTN</name>
<dbReference type="InterPro" id="IPR050482">
    <property type="entry name" value="Sensor_HK_TwoCompSys"/>
</dbReference>
<dbReference type="EC" id="2.7.13.3" evidence="2"/>
<keyword evidence="6 13" id="KW-0418">Kinase</keyword>
<evidence type="ECO:0000313" key="14">
    <source>
        <dbReference type="Proteomes" id="UP001589608"/>
    </source>
</evidence>
<keyword evidence="14" id="KW-1185">Reference proteome</keyword>
<keyword evidence="4" id="KW-0808">Transferase</keyword>
<evidence type="ECO:0000256" key="7">
    <source>
        <dbReference type="ARBA" id="ARBA00022840"/>
    </source>
</evidence>
<feature type="transmembrane region" description="Helical" evidence="10">
    <location>
        <begin position="70"/>
        <end position="86"/>
    </location>
</feature>
<evidence type="ECO:0000256" key="4">
    <source>
        <dbReference type="ARBA" id="ARBA00022679"/>
    </source>
</evidence>
<dbReference type="GO" id="GO:0016301">
    <property type="term" value="F:kinase activity"/>
    <property type="evidence" value="ECO:0007669"/>
    <property type="project" value="UniProtKB-KW"/>
</dbReference>
<dbReference type="InterPro" id="IPR011712">
    <property type="entry name" value="Sig_transdc_His_kin_sub3_dim/P"/>
</dbReference>
<feature type="compositionally biased region" description="Basic and acidic residues" evidence="9">
    <location>
        <begin position="295"/>
        <end position="319"/>
    </location>
</feature>
<feature type="domain" description="Signal transduction histidine kinase subgroup 3 dimerisation and phosphoacceptor" evidence="12">
    <location>
        <begin position="175"/>
        <end position="240"/>
    </location>
</feature>
<dbReference type="PANTHER" id="PTHR24421">
    <property type="entry name" value="NITRATE/NITRITE SENSOR PROTEIN NARX-RELATED"/>
    <property type="match status" value="1"/>
</dbReference>
<dbReference type="Gene3D" id="3.30.565.10">
    <property type="entry name" value="Histidine kinase-like ATPase, C-terminal domain"/>
    <property type="match status" value="1"/>
</dbReference>
<feature type="domain" description="Histidine kinase/HSP90-like ATPase" evidence="11">
    <location>
        <begin position="405"/>
        <end position="493"/>
    </location>
</feature>
<evidence type="ECO:0000256" key="3">
    <source>
        <dbReference type="ARBA" id="ARBA00022553"/>
    </source>
</evidence>